<name>A0A2T9YD46_9FUNG</name>
<protein>
    <recommendedName>
        <fullName evidence="3">Allantoicase domain-containing protein</fullName>
    </recommendedName>
</protein>
<dbReference type="Proteomes" id="UP000245699">
    <property type="component" value="Unassembled WGS sequence"/>
</dbReference>
<evidence type="ECO:0000313" key="4">
    <source>
        <dbReference type="EMBL" id="PVU90266.1"/>
    </source>
</evidence>
<gene>
    <name evidence="5" type="ORF">BB559_000113</name>
    <name evidence="4" type="ORF">BB559_004701</name>
</gene>
<dbReference type="PANTHER" id="PTHR12045">
    <property type="entry name" value="ALLANTOICASE"/>
    <property type="match status" value="1"/>
</dbReference>
<dbReference type="AlphaFoldDB" id="A0A2T9YD46"/>
<evidence type="ECO:0000256" key="2">
    <source>
        <dbReference type="SAM" id="MobiDB-lite"/>
    </source>
</evidence>
<evidence type="ECO:0000313" key="6">
    <source>
        <dbReference type="Proteomes" id="UP000245699"/>
    </source>
</evidence>
<keyword evidence="6" id="KW-1185">Reference proteome</keyword>
<dbReference type="GO" id="GO:0004037">
    <property type="term" value="F:allantoicase activity"/>
    <property type="evidence" value="ECO:0007669"/>
    <property type="project" value="InterPro"/>
</dbReference>
<dbReference type="EMBL" id="MBFT01000006">
    <property type="protein sequence ID" value="PVV00101.1"/>
    <property type="molecule type" value="Genomic_DNA"/>
</dbReference>
<feature type="domain" description="Allantoicase" evidence="3">
    <location>
        <begin position="37"/>
        <end position="196"/>
    </location>
</feature>
<comment type="similarity">
    <text evidence="1">Belongs to the allantoicase family.</text>
</comment>
<dbReference type="Gene3D" id="2.60.120.260">
    <property type="entry name" value="Galactose-binding domain-like"/>
    <property type="match status" value="2"/>
</dbReference>
<dbReference type="STRING" id="61424.A0A2T9YD46"/>
<dbReference type="SUPFAM" id="SSF49785">
    <property type="entry name" value="Galactose-binding domain-like"/>
    <property type="match status" value="2"/>
</dbReference>
<dbReference type="InterPro" id="IPR015908">
    <property type="entry name" value="Allantoicase_dom"/>
</dbReference>
<dbReference type="EMBL" id="MBFT01000491">
    <property type="protein sequence ID" value="PVU90266.1"/>
    <property type="molecule type" value="Genomic_DNA"/>
</dbReference>
<evidence type="ECO:0000259" key="3">
    <source>
        <dbReference type="Pfam" id="PF03561"/>
    </source>
</evidence>
<feature type="compositionally biased region" description="Basic and acidic residues" evidence="2">
    <location>
        <begin position="448"/>
        <end position="472"/>
    </location>
</feature>
<dbReference type="Pfam" id="PF03561">
    <property type="entry name" value="Allantoicase"/>
    <property type="match status" value="2"/>
</dbReference>
<feature type="compositionally biased region" description="Basic residues" evidence="2">
    <location>
        <begin position="555"/>
        <end position="564"/>
    </location>
</feature>
<evidence type="ECO:0000256" key="1">
    <source>
        <dbReference type="ARBA" id="ARBA00009242"/>
    </source>
</evidence>
<dbReference type="OrthoDB" id="10266039at2759"/>
<dbReference type="PANTHER" id="PTHR12045:SF3">
    <property type="entry name" value="INACTIVE ALLANTOICASE-RELATED"/>
    <property type="match status" value="1"/>
</dbReference>
<feature type="domain" description="Allantoicase" evidence="3">
    <location>
        <begin position="214"/>
        <end position="356"/>
    </location>
</feature>
<feature type="compositionally biased region" description="Acidic residues" evidence="2">
    <location>
        <begin position="359"/>
        <end position="377"/>
    </location>
</feature>
<feature type="compositionally biased region" description="Polar residues" evidence="2">
    <location>
        <begin position="414"/>
        <end position="424"/>
    </location>
</feature>
<proteinExistence type="inferred from homology"/>
<comment type="caution">
    <text evidence="4">The sequence shown here is derived from an EMBL/GenBank/DDBJ whole genome shotgun (WGS) entry which is preliminary data.</text>
</comment>
<feature type="region of interest" description="Disordered" evidence="2">
    <location>
        <begin position="359"/>
        <end position="571"/>
    </location>
</feature>
<dbReference type="InterPro" id="IPR005164">
    <property type="entry name" value="Allantoicase"/>
</dbReference>
<accession>A0A2T9YD46</accession>
<reference evidence="4 6" key="1">
    <citation type="journal article" date="2018" name="MBio">
        <title>Comparative Genomics Reveals the Core Gene Toolbox for the Fungus-Insect Symbiosis.</title>
        <authorList>
            <person name="Wang Y."/>
            <person name="Stata M."/>
            <person name="Wang W."/>
            <person name="Stajich J.E."/>
            <person name="White M.M."/>
            <person name="Moncalvo J.M."/>
        </authorList>
    </citation>
    <scope>NUCLEOTIDE SEQUENCE [LARGE SCALE GENOMIC DNA]</scope>
    <source>
        <strain evidence="4 6">AUS-77-4</strain>
    </source>
</reference>
<dbReference type="InterPro" id="IPR008979">
    <property type="entry name" value="Galactose-bd-like_sf"/>
</dbReference>
<feature type="compositionally biased region" description="Polar residues" evidence="2">
    <location>
        <begin position="495"/>
        <end position="513"/>
    </location>
</feature>
<organism evidence="4 6">
    <name type="scientific">Furculomyces boomerangus</name>
    <dbReference type="NCBI Taxonomy" id="61424"/>
    <lineage>
        <taxon>Eukaryota</taxon>
        <taxon>Fungi</taxon>
        <taxon>Fungi incertae sedis</taxon>
        <taxon>Zoopagomycota</taxon>
        <taxon>Kickxellomycotina</taxon>
        <taxon>Harpellomycetes</taxon>
        <taxon>Harpellales</taxon>
        <taxon>Harpellaceae</taxon>
        <taxon>Furculomyces</taxon>
    </lineage>
</organism>
<evidence type="ECO:0000313" key="5">
    <source>
        <dbReference type="EMBL" id="PVV00101.1"/>
    </source>
</evidence>
<dbReference type="GO" id="GO:0000256">
    <property type="term" value="P:allantoin catabolic process"/>
    <property type="evidence" value="ECO:0007669"/>
    <property type="project" value="InterPro"/>
</dbReference>
<sequence length="571" mass="63599">MGNTQSSYPTFYDADPDGVAIVHALTGYTDLSSKSVGGAIVKVSDEKFGLARNLIKGSHHPNPRFDPKHADKKLLFNHDAWVTQRHNKDHDWVIIKLGNTGTIAGFGIDTTNLLYDYAPRISIEACLVPEEMQKRYKNNPDDFPFIWDILIPETDVHPNKLSKLALWNETKTVYNFVKVNIYPDGGLTRFHVYGKVALLEEPTSMIDLASAVNGGVVVSSSDESLCRAENLNLPGNSTADENLGWVTRRKPSRNFKESDWAIIKLSDPGYLKKAVIDTTHIDGSQPVSASLLACYSINADPALDRSCAWYEICGNTQIEPNKQHSVDLSLPNEMFSHVKLVIHPDGGIARLRIYGEYENTSEPDSETEQDQETSETEQELKSPVAQEKSPNKISTDVELPEKTSLKASPDDLSPTKTPTQPDQVTRTRKRTVGSFTDDIKSSVAGAIKEAKETNYFDDKQSQKIDMEIENRPIAKPRKPSSKKPLMIHSPGPISSPKNKGSKSTFNDINSPVNKSPFDFEDDDEEEKHQGKKSKGSQKKQSTESIQKHQPQNGQKQKKKSKKQKPVSVTQN</sequence>